<feature type="transmembrane region" description="Helical" evidence="1">
    <location>
        <begin position="72"/>
        <end position="98"/>
    </location>
</feature>
<keyword evidence="1" id="KW-0472">Membrane</keyword>
<dbReference type="Pfam" id="PF17647">
    <property type="entry name" value="DUF5518"/>
    <property type="match status" value="1"/>
</dbReference>
<dbReference type="Proteomes" id="UP000007490">
    <property type="component" value="Chromosome"/>
</dbReference>
<dbReference type="AlphaFoldDB" id="F0T5Z2"/>
<dbReference type="eggNOG" id="arCOG04907">
    <property type="taxonomic scope" value="Archaea"/>
</dbReference>
<feature type="transmembrane region" description="Helical" evidence="1">
    <location>
        <begin position="202"/>
        <end position="219"/>
    </location>
</feature>
<accession>F0T5Z2</accession>
<feature type="transmembrane region" description="Helical" evidence="1">
    <location>
        <begin position="239"/>
        <end position="268"/>
    </location>
</feature>
<keyword evidence="3" id="KW-1185">Reference proteome</keyword>
<dbReference type="InterPro" id="IPR040493">
    <property type="entry name" value="DUF5518"/>
</dbReference>
<protein>
    <submittedName>
        <fullName evidence="2">Uncharacterized protein</fullName>
    </submittedName>
</protein>
<dbReference type="HOGENOM" id="CLU_1003298_0_0_2"/>
<gene>
    <name evidence="2" type="ordered locus">Metbo_1141</name>
</gene>
<keyword evidence="1" id="KW-0812">Transmembrane</keyword>
<dbReference type="EMBL" id="CP002551">
    <property type="protein sequence ID" value="ADZ09385.1"/>
    <property type="molecule type" value="Genomic_DNA"/>
</dbReference>
<feature type="transmembrane region" description="Helical" evidence="1">
    <location>
        <begin position="153"/>
        <end position="171"/>
    </location>
</feature>
<feature type="transmembrane region" description="Helical" evidence="1">
    <location>
        <begin position="177"/>
        <end position="195"/>
    </location>
</feature>
<proteinExistence type="predicted"/>
<evidence type="ECO:0000256" key="1">
    <source>
        <dbReference type="SAM" id="Phobius"/>
    </source>
</evidence>
<evidence type="ECO:0000313" key="2">
    <source>
        <dbReference type="EMBL" id="ADZ09385.1"/>
    </source>
</evidence>
<name>F0T5Z2_METLA</name>
<reference evidence="2 3" key="2">
    <citation type="journal article" date="2014" name="Int. J. Syst. Evol. Microbiol.">
        <title>Methanobacterium paludis sp. nov. and a novel strain of Methanobacterium lacus isolated from northern peatlands.</title>
        <authorList>
            <person name="Cadillo-Quiroz H."/>
            <person name="Brauer S.L."/>
            <person name="Goodson N."/>
            <person name="Yavitt J.B."/>
            <person name="Zinder S.H."/>
        </authorList>
    </citation>
    <scope>NUCLEOTIDE SEQUENCE [LARGE SCALE GENOMIC DNA]</scope>
    <source>
        <strain evidence="2 3">AL-21</strain>
    </source>
</reference>
<feature type="transmembrane region" description="Helical" evidence="1">
    <location>
        <begin position="110"/>
        <end position="133"/>
    </location>
</feature>
<evidence type="ECO:0000313" key="3">
    <source>
        <dbReference type="Proteomes" id="UP000007490"/>
    </source>
</evidence>
<sequence>MAYLVCDKCGGYYELQPGESPDDFDRCECGGKLKYLTNLDYLSDDFSDYSSSDNSIDAFPKSTLNEREFIKLFWELPIICFFMVGFFVMTYGLSVLSFQFINMHNFMNDFYTAIFIFLILIFFIILCLVGVLVGLKNIRNRYSDWYKEMNWNYRAIGVAFIVTIGVIIFGAKYLPNNFSLIGPLIGGLLAGYMVGINRGMGFVHGGISAGVAGCIGFLLPSLIYKTGLPFLTQTRFDSLILIVLIFAVIYFMVFFILGSIGGTIGTLIKLHSTQKNK</sequence>
<keyword evidence="1" id="KW-1133">Transmembrane helix</keyword>
<dbReference type="STRING" id="877455.Metbo_1141"/>
<reference evidence="3" key="1">
    <citation type="submission" date="2011-02" db="EMBL/GenBank/DDBJ databases">
        <title>Complete sequence of Methanobacterium sp. AL-21.</title>
        <authorList>
            <consortium name="US DOE Joint Genome Institute"/>
            <person name="Lucas S."/>
            <person name="Copeland A."/>
            <person name="Lapidus A."/>
            <person name="Cheng J.-F."/>
            <person name="Goodwin L."/>
            <person name="Pitluck S."/>
            <person name="Chertkov O."/>
            <person name="Detter J.C."/>
            <person name="Han C."/>
            <person name="Tapia R."/>
            <person name="Land M."/>
            <person name="Hauser L."/>
            <person name="Kyrpides N."/>
            <person name="Ivanova N."/>
            <person name="Mikhailova N."/>
            <person name="Pagani I."/>
            <person name="Cadillo-Quiroz H."/>
            <person name="Imachi H."/>
            <person name="Zinder S."/>
            <person name="Liu W."/>
            <person name="Woyke T."/>
        </authorList>
    </citation>
    <scope>NUCLEOTIDE SEQUENCE [LARGE SCALE GENOMIC DNA]</scope>
    <source>
        <strain evidence="3">AL-21</strain>
    </source>
</reference>
<dbReference type="KEGG" id="mel:Metbo_1141"/>
<organism evidence="2 3">
    <name type="scientific">Methanobacterium lacus (strain AL-21)</name>
    <dbReference type="NCBI Taxonomy" id="877455"/>
    <lineage>
        <taxon>Archaea</taxon>
        <taxon>Methanobacteriati</taxon>
        <taxon>Methanobacteriota</taxon>
        <taxon>Methanomada group</taxon>
        <taxon>Methanobacteria</taxon>
        <taxon>Methanobacteriales</taxon>
        <taxon>Methanobacteriaceae</taxon>
        <taxon>Methanobacterium</taxon>
    </lineage>
</organism>